<evidence type="ECO:0000313" key="4">
    <source>
        <dbReference type="Proteomes" id="UP000054350"/>
    </source>
</evidence>
<dbReference type="VEuPathDB" id="FungiDB:AMAG_05087"/>
<dbReference type="InterPro" id="IPR000315">
    <property type="entry name" value="Znf_B-box"/>
</dbReference>
<dbReference type="GO" id="GO:0008270">
    <property type="term" value="F:zinc ion binding"/>
    <property type="evidence" value="ECO:0007669"/>
    <property type="project" value="UniProtKB-KW"/>
</dbReference>
<dbReference type="STRING" id="578462.A0A0L0S781"/>
<feature type="domain" description="B box-type" evidence="2">
    <location>
        <begin position="18"/>
        <end position="48"/>
    </location>
</feature>
<gene>
    <name evidence="3" type="ORF">AMAG_05087</name>
</gene>
<keyword evidence="1" id="KW-0479">Metal-binding</keyword>
<protein>
    <recommendedName>
        <fullName evidence="2">B box-type domain-containing protein</fullName>
    </recommendedName>
</protein>
<dbReference type="EMBL" id="GG745332">
    <property type="protein sequence ID" value="KNE58276.1"/>
    <property type="molecule type" value="Genomic_DNA"/>
</dbReference>
<keyword evidence="1" id="KW-0862">Zinc</keyword>
<dbReference type="PROSITE" id="PS50119">
    <property type="entry name" value="ZF_BBOX"/>
    <property type="match status" value="1"/>
</dbReference>
<dbReference type="OrthoDB" id="9977870at2759"/>
<evidence type="ECO:0000313" key="3">
    <source>
        <dbReference type="EMBL" id="KNE58276.1"/>
    </source>
</evidence>
<keyword evidence="4" id="KW-1185">Reference proteome</keyword>
<evidence type="ECO:0000259" key="2">
    <source>
        <dbReference type="PROSITE" id="PS50119"/>
    </source>
</evidence>
<dbReference type="InterPro" id="IPR031127">
    <property type="entry name" value="E3_UB_ligase_RBR"/>
</dbReference>
<dbReference type="Proteomes" id="UP000054350">
    <property type="component" value="Unassembled WGS sequence"/>
</dbReference>
<name>A0A0L0S781_ALLM3</name>
<organism evidence="3 4">
    <name type="scientific">Allomyces macrogynus (strain ATCC 38327)</name>
    <name type="common">Allomyces javanicus var. macrogynus</name>
    <dbReference type="NCBI Taxonomy" id="578462"/>
    <lineage>
        <taxon>Eukaryota</taxon>
        <taxon>Fungi</taxon>
        <taxon>Fungi incertae sedis</taxon>
        <taxon>Blastocladiomycota</taxon>
        <taxon>Blastocladiomycetes</taxon>
        <taxon>Blastocladiales</taxon>
        <taxon>Blastocladiaceae</taxon>
        <taxon>Allomyces</taxon>
    </lineage>
</organism>
<evidence type="ECO:0000256" key="1">
    <source>
        <dbReference type="PROSITE-ProRule" id="PRU00024"/>
    </source>
</evidence>
<keyword evidence="1" id="KW-0863">Zinc-finger</keyword>
<dbReference type="SUPFAM" id="SSF57850">
    <property type="entry name" value="RING/U-box"/>
    <property type="match status" value="1"/>
</dbReference>
<sequence length="258" mass="29423">MNVIDDLEQLKSESDPVVFCTECDEGICFRCRVADHYPMCAQDQALPVHERDPEDVVLHQMAQINQWKLCPSCRAVVERKDGCNFMMCLCGSGTPYLDLTATVKHQHGRPGCARQLFDVPDEPAPAVVNVPARVHEQIEYAIGALHGLQFFDADPAPRRVPEPWPRGRNGRRRMACGHGDVLHPEDQTRWLPAWLATSYRDFVCHYCWREFWSWGALANHLHMTSAHAVLMCCNHTFKNEEGYLNHLDSVHGGYADNW</sequence>
<dbReference type="GO" id="GO:0004842">
    <property type="term" value="F:ubiquitin-protein transferase activity"/>
    <property type="evidence" value="ECO:0007669"/>
    <property type="project" value="InterPro"/>
</dbReference>
<dbReference type="PANTHER" id="PTHR11685">
    <property type="entry name" value="RBR FAMILY RING FINGER AND IBR DOMAIN-CONTAINING"/>
    <property type="match status" value="1"/>
</dbReference>
<dbReference type="eggNOG" id="KOG1812">
    <property type="taxonomic scope" value="Eukaryota"/>
</dbReference>
<reference evidence="3 4" key="1">
    <citation type="submission" date="2009-11" db="EMBL/GenBank/DDBJ databases">
        <title>Annotation of Allomyces macrogynus ATCC 38327.</title>
        <authorList>
            <consortium name="The Broad Institute Genome Sequencing Platform"/>
            <person name="Russ C."/>
            <person name="Cuomo C."/>
            <person name="Burger G."/>
            <person name="Gray M.W."/>
            <person name="Holland P.W.H."/>
            <person name="King N."/>
            <person name="Lang F.B.F."/>
            <person name="Roger A.J."/>
            <person name="Ruiz-Trillo I."/>
            <person name="Young S.K."/>
            <person name="Zeng Q."/>
            <person name="Gargeya S."/>
            <person name="Fitzgerald M."/>
            <person name="Haas B."/>
            <person name="Abouelleil A."/>
            <person name="Alvarado L."/>
            <person name="Arachchi H.M."/>
            <person name="Berlin A."/>
            <person name="Chapman S.B."/>
            <person name="Gearin G."/>
            <person name="Goldberg J."/>
            <person name="Griggs A."/>
            <person name="Gujja S."/>
            <person name="Hansen M."/>
            <person name="Heiman D."/>
            <person name="Howarth C."/>
            <person name="Larimer J."/>
            <person name="Lui A."/>
            <person name="MacDonald P.J.P."/>
            <person name="McCowen C."/>
            <person name="Montmayeur A."/>
            <person name="Murphy C."/>
            <person name="Neiman D."/>
            <person name="Pearson M."/>
            <person name="Priest M."/>
            <person name="Roberts A."/>
            <person name="Saif S."/>
            <person name="Shea T."/>
            <person name="Sisk P."/>
            <person name="Stolte C."/>
            <person name="Sykes S."/>
            <person name="Wortman J."/>
            <person name="Nusbaum C."/>
            <person name="Birren B."/>
        </authorList>
    </citation>
    <scope>NUCLEOTIDE SEQUENCE [LARGE SCALE GENOMIC DNA]</scope>
    <source>
        <strain evidence="3 4">ATCC 38327</strain>
    </source>
</reference>
<accession>A0A0L0S781</accession>
<dbReference type="GO" id="GO:0016567">
    <property type="term" value="P:protein ubiquitination"/>
    <property type="evidence" value="ECO:0007669"/>
    <property type="project" value="InterPro"/>
</dbReference>
<proteinExistence type="predicted"/>
<reference evidence="4" key="2">
    <citation type="submission" date="2009-11" db="EMBL/GenBank/DDBJ databases">
        <title>The Genome Sequence of Allomyces macrogynus strain ATCC 38327.</title>
        <authorList>
            <consortium name="The Broad Institute Genome Sequencing Platform"/>
            <person name="Russ C."/>
            <person name="Cuomo C."/>
            <person name="Shea T."/>
            <person name="Young S.K."/>
            <person name="Zeng Q."/>
            <person name="Koehrsen M."/>
            <person name="Haas B."/>
            <person name="Borodovsky M."/>
            <person name="Guigo R."/>
            <person name="Alvarado L."/>
            <person name="Berlin A."/>
            <person name="Borenstein D."/>
            <person name="Chen Z."/>
            <person name="Engels R."/>
            <person name="Freedman E."/>
            <person name="Gellesch M."/>
            <person name="Goldberg J."/>
            <person name="Griggs A."/>
            <person name="Gujja S."/>
            <person name="Heiman D."/>
            <person name="Hepburn T."/>
            <person name="Howarth C."/>
            <person name="Jen D."/>
            <person name="Larson L."/>
            <person name="Lewis B."/>
            <person name="Mehta T."/>
            <person name="Park D."/>
            <person name="Pearson M."/>
            <person name="Roberts A."/>
            <person name="Saif S."/>
            <person name="Shenoy N."/>
            <person name="Sisk P."/>
            <person name="Stolte C."/>
            <person name="Sykes S."/>
            <person name="Walk T."/>
            <person name="White J."/>
            <person name="Yandava C."/>
            <person name="Burger G."/>
            <person name="Gray M.W."/>
            <person name="Holland P.W.H."/>
            <person name="King N."/>
            <person name="Lang F.B.F."/>
            <person name="Roger A.J."/>
            <person name="Ruiz-Trillo I."/>
            <person name="Lander E."/>
            <person name="Nusbaum C."/>
        </authorList>
    </citation>
    <scope>NUCLEOTIDE SEQUENCE [LARGE SCALE GENOMIC DNA]</scope>
    <source>
        <strain evidence="4">ATCC 38327</strain>
    </source>
</reference>
<dbReference type="Gene3D" id="1.20.120.1750">
    <property type="match status" value="1"/>
</dbReference>
<dbReference type="AlphaFoldDB" id="A0A0L0S781"/>